<keyword evidence="2" id="KW-1185">Reference proteome</keyword>
<proteinExistence type="predicted"/>
<reference evidence="1 2" key="1">
    <citation type="journal article" date="2021" name="Cell Host Microbe">
        <title>in vivo commensal control of Clostridioides difficile virulence.</title>
        <authorList>
            <person name="Girinathan B.P."/>
            <person name="Dibenedetto N."/>
            <person name="Worley J.N."/>
            <person name="Peltier J."/>
            <person name="Arrieta-Ortiz M.L."/>
            <person name="Rupa Christinal Immanuel S."/>
            <person name="Lavin R."/>
            <person name="Delaney M.L."/>
            <person name="Cummins C."/>
            <person name="Hoffmann M."/>
            <person name="Luo Y."/>
            <person name="Gonzalez-Escalona N."/>
            <person name="Allard M."/>
            <person name="Onderdonk A.B."/>
            <person name="Gerber G.K."/>
            <person name="Sonenshein A.L."/>
            <person name="Baliga N."/>
            <person name="Dupuy B."/>
            <person name="Bry L."/>
        </authorList>
    </citation>
    <scope>NUCLEOTIDE SEQUENCE [LARGE SCALE GENOMIC DNA]</scope>
    <source>
        <strain evidence="1 2">DSM 599</strain>
    </source>
</reference>
<dbReference type="Pfam" id="PF07799">
    <property type="entry name" value="DUF1643"/>
    <property type="match status" value="1"/>
</dbReference>
<dbReference type="EMBL" id="JAIKTU010000008">
    <property type="protein sequence ID" value="MBY0755978.1"/>
    <property type="molecule type" value="Genomic_DNA"/>
</dbReference>
<accession>A0ABS7KYT9</accession>
<comment type="caution">
    <text evidence="1">The sequence shown here is derived from an EMBL/GenBank/DDBJ whole genome shotgun (WGS) entry which is preliminary data.</text>
</comment>
<name>A0ABS7KYT9_CLOSR</name>
<protein>
    <submittedName>
        <fullName evidence="1">DUF1643 domain-containing protein</fullName>
    </submittedName>
</protein>
<dbReference type="InterPro" id="IPR012441">
    <property type="entry name" value="DUF1643"/>
</dbReference>
<evidence type="ECO:0000313" key="1">
    <source>
        <dbReference type="EMBL" id="MBY0755978.1"/>
    </source>
</evidence>
<organism evidence="1 2">
    <name type="scientific">Clostridium sardiniense</name>
    <name type="common">Clostridium absonum</name>
    <dbReference type="NCBI Taxonomy" id="29369"/>
    <lineage>
        <taxon>Bacteria</taxon>
        <taxon>Bacillati</taxon>
        <taxon>Bacillota</taxon>
        <taxon>Clostridia</taxon>
        <taxon>Eubacteriales</taxon>
        <taxon>Clostridiaceae</taxon>
        <taxon>Clostridium</taxon>
    </lineage>
</organism>
<dbReference type="Proteomes" id="UP001299068">
    <property type="component" value="Unassembled WGS sequence"/>
</dbReference>
<sequence>MGRCKYPKCIKKNNIKVLEDSSESNCYKISIDVSSEGDTILIISNYPKRIDSRGCSKTFKKILKYLNEKSYKSFINGVNKIVIANLFSAYEVDIRDENYTENLYINNDIIKECISESDIIIAAWGEPCITNKKVYRDRVKDILELIRDGFLDSNSKKQFLRVGDLTKFGYPKNCLAWEFKEELNPFYN</sequence>
<gene>
    <name evidence="1" type="ORF">K5V21_11020</name>
</gene>
<dbReference type="RefSeq" id="WP_221861302.1">
    <property type="nucleotide sequence ID" value="NZ_JAIKTU010000008.1"/>
</dbReference>
<evidence type="ECO:0000313" key="2">
    <source>
        <dbReference type="Proteomes" id="UP001299068"/>
    </source>
</evidence>